<dbReference type="PaxDb" id="3708-A0A078IWD3"/>
<evidence type="ECO:0000313" key="2">
    <source>
        <dbReference type="EMBL" id="CDY54316.1"/>
    </source>
</evidence>
<dbReference type="Proteomes" id="UP000028999">
    <property type="component" value="Unassembled WGS sequence"/>
</dbReference>
<evidence type="ECO:0000313" key="3">
    <source>
        <dbReference type="Proteomes" id="UP000028999"/>
    </source>
</evidence>
<accession>A0A078IWD3</accession>
<name>A0A078IWD3_BRANA</name>
<gene>
    <name evidence="2" type="primary">BnaC06g43140D</name>
    <name evidence="1" type="ORF">DARMORV10_C06P29010.1</name>
    <name evidence="2" type="ORF">GSBRNA2T00013804001</name>
</gene>
<organism evidence="2 3">
    <name type="scientific">Brassica napus</name>
    <name type="common">Rape</name>
    <dbReference type="NCBI Taxonomy" id="3708"/>
    <lineage>
        <taxon>Eukaryota</taxon>
        <taxon>Viridiplantae</taxon>
        <taxon>Streptophyta</taxon>
        <taxon>Embryophyta</taxon>
        <taxon>Tracheophyta</taxon>
        <taxon>Spermatophyta</taxon>
        <taxon>Magnoliopsida</taxon>
        <taxon>eudicotyledons</taxon>
        <taxon>Gunneridae</taxon>
        <taxon>Pentapetalae</taxon>
        <taxon>rosids</taxon>
        <taxon>malvids</taxon>
        <taxon>Brassicales</taxon>
        <taxon>Brassicaceae</taxon>
        <taxon>Brassiceae</taxon>
        <taxon>Brassica</taxon>
    </lineage>
</organism>
<dbReference type="EMBL" id="HG994370">
    <property type="protein sequence ID" value="CAF2060230.1"/>
    <property type="molecule type" value="Genomic_DNA"/>
</dbReference>
<reference evidence="2" key="2">
    <citation type="submission" date="2014-06" db="EMBL/GenBank/DDBJ databases">
        <authorList>
            <person name="Genoscope - CEA"/>
        </authorList>
    </citation>
    <scope>NUCLEOTIDE SEQUENCE</scope>
</reference>
<dbReference type="EMBL" id="LK033301">
    <property type="protein sequence ID" value="CDY54316.1"/>
    <property type="molecule type" value="Genomic_DNA"/>
</dbReference>
<dbReference type="Proteomes" id="UP001295469">
    <property type="component" value="Chromosome C06"/>
</dbReference>
<dbReference type="AlphaFoldDB" id="A0A078IWD3"/>
<keyword evidence="3" id="KW-1185">Reference proteome</keyword>
<dbReference type="Gramene" id="CDY54316">
    <property type="protein sequence ID" value="CDY54316"/>
    <property type="gene ID" value="GSBRNA2T00013804001"/>
</dbReference>
<protein>
    <submittedName>
        <fullName evidence="1">(rape) hypothetical protein</fullName>
    </submittedName>
    <submittedName>
        <fullName evidence="2">BnaC06g43140D protein</fullName>
    </submittedName>
</protein>
<sequence length="47" mass="5315">MLFAVLDNWVWLMITKFGTFQGYVLPPPLYFVADNHSLLSPSLDGTV</sequence>
<reference evidence="1" key="3">
    <citation type="submission" date="2021-01" db="EMBL/GenBank/DDBJ databases">
        <authorList>
            <consortium name="Genoscope - CEA"/>
            <person name="William W."/>
        </authorList>
    </citation>
    <scope>NUCLEOTIDE SEQUENCE</scope>
</reference>
<proteinExistence type="predicted"/>
<evidence type="ECO:0000313" key="1">
    <source>
        <dbReference type="EMBL" id="CAF2060230.1"/>
    </source>
</evidence>
<reference evidence="2 3" key="1">
    <citation type="journal article" date="2014" name="Science">
        <title>Plant genetics. Early allopolyploid evolution in the post-Neolithic Brassica napus oilseed genome.</title>
        <authorList>
            <person name="Chalhoub B."/>
            <person name="Denoeud F."/>
            <person name="Liu S."/>
            <person name="Parkin I.A."/>
            <person name="Tang H."/>
            <person name="Wang X."/>
            <person name="Chiquet J."/>
            <person name="Belcram H."/>
            <person name="Tong C."/>
            <person name="Samans B."/>
            <person name="Correa M."/>
            <person name="Da Silva C."/>
            <person name="Just J."/>
            <person name="Falentin C."/>
            <person name="Koh C.S."/>
            <person name="Le Clainche I."/>
            <person name="Bernard M."/>
            <person name="Bento P."/>
            <person name="Noel B."/>
            <person name="Labadie K."/>
            <person name="Alberti A."/>
            <person name="Charles M."/>
            <person name="Arnaud D."/>
            <person name="Guo H."/>
            <person name="Daviaud C."/>
            <person name="Alamery S."/>
            <person name="Jabbari K."/>
            <person name="Zhao M."/>
            <person name="Edger P.P."/>
            <person name="Chelaifa H."/>
            <person name="Tack D."/>
            <person name="Lassalle G."/>
            <person name="Mestiri I."/>
            <person name="Schnel N."/>
            <person name="Le Paslier M.C."/>
            <person name="Fan G."/>
            <person name="Renault V."/>
            <person name="Bayer P.E."/>
            <person name="Golicz A.A."/>
            <person name="Manoli S."/>
            <person name="Lee T.H."/>
            <person name="Thi V.H."/>
            <person name="Chalabi S."/>
            <person name="Hu Q."/>
            <person name="Fan C."/>
            <person name="Tollenaere R."/>
            <person name="Lu Y."/>
            <person name="Battail C."/>
            <person name="Shen J."/>
            <person name="Sidebottom C.H."/>
            <person name="Wang X."/>
            <person name="Canaguier A."/>
            <person name="Chauveau A."/>
            <person name="Berard A."/>
            <person name="Deniot G."/>
            <person name="Guan M."/>
            <person name="Liu Z."/>
            <person name="Sun F."/>
            <person name="Lim Y.P."/>
            <person name="Lyons E."/>
            <person name="Town C.D."/>
            <person name="Bancroft I."/>
            <person name="Wang X."/>
            <person name="Meng J."/>
            <person name="Ma J."/>
            <person name="Pires J.C."/>
            <person name="King G.J."/>
            <person name="Brunel D."/>
            <person name="Delourme R."/>
            <person name="Renard M."/>
            <person name="Aury J.M."/>
            <person name="Adams K.L."/>
            <person name="Batley J."/>
            <person name="Snowdon R.J."/>
            <person name="Tost J."/>
            <person name="Edwards D."/>
            <person name="Zhou Y."/>
            <person name="Hua W."/>
            <person name="Sharpe A.G."/>
            <person name="Paterson A.H."/>
            <person name="Guan C."/>
            <person name="Wincker P."/>
        </authorList>
    </citation>
    <scope>NUCLEOTIDE SEQUENCE [LARGE SCALE GENOMIC DNA]</scope>
    <source>
        <strain evidence="3">cv. Darmor-bzh</strain>
    </source>
</reference>